<feature type="compositionally biased region" description="Polar residues" evidence="1">
    <location>
        <begin position="90"/>
        <end position="109"/>
    </location>
</feature>
<evidence type="ECO:0000313" key="2">
    <source>
        <dbReference type="EMBL" id="PSB55302.1"/>
    </source>
</evidence>
<accession>A0A2T1GD20</accession>
<feature type="region of interest" description="Disordered" evidence="1">
    <location>
        <begin position="75"/>
        <end position="110"/>
    </location>
</feature>
<dbReference type="RefSeq" id="WP_106306516.1">
    <property type="nucleotide sequence ID" value="NZ_PVWO01000196.1"/>
</dbReference>
<name>A0A2T1GD20_9CYAN</name>
<dbReference type="EMBL" id="PVWO01000196">
    <property type="protein sequence ID" value="PSB55302.1"/>
    <property type="molecule type" value="Genomic_DNA"/>
</dbReference>
<organism evidence="2 3">
    <name type="scientific">Chamaesiphon polymorphus CCALA 037</name>
    <dbReference type="NCBI Taxonomy" id="2107692"/>
    <lineage>
        <taxon>Bacteria</taxon>
        <taxon>Bacillati</taxon>
        <taxon>Cyanobacteriota</taxon>
        <taxon>Cyanophyceae</taxon>
        <taxon>Gomontiellales</taxon>
        <taxon>Chamaesiphonaceae</taxon>
        <taxon>Chamaesiphon</taxon>
    </lineage>
</organism>
<evidence type="ECO:0000256" key="1">
    <source>
        <dbReference type="SAM" id="MobiDB-lite"/>
    </source>
</evidence>
<gene>
    <name evidence="2" type="ORF">C7B77_15495</name>
</gene>
<comment type="caution">
    <text evidence="2">The sequence shown here is derived from an EMBL/GenBank/DDBJ whole genome shotgun (WGS) entry which is preliminary data.</text>
</comment>
<feature type="compositionally biased region" description="Low complexity" evidence="1">
    <location>
        <begin position="139"/>
        <end position="149"/>
    </location>
</feature>
<reference evidence="2 3" key="1">
    <citation type="submission" date="2018-03" db="EMBL/GenBank/DDBJ databases">
        <title>The ancient ancestry and fast evolution of plastids.</title>
        <authorList>
            <person name="Moore K.R."/>
            <person name="Magnabosco C."/>
            <person name="Momper L."/>
            <person name="Gold D.A."/>
            <person name="Bosak T."/>
            <person name="Fournier G.P."/>
        </authorList>
    </citation>
    <scope>NUCLEOTIDE SEQUENCE [LARGE SCALE GENOMIC DNA]</scope>
    <source>
        <strain evidence="2 3">CCALA 037</strain>
    </source>
</reference>
<feature type="region of interest" description="Disordered" evidence="1">
    <location>
        <begin position="128"/>
        <end position="155"/>
    </location>
</feature>
<keyword evidence="3" id="KW-1185">Reference proteome</keyword>
<dbReference type="AlphaFoldDB" id="A0A2T1GD20"/>
<sequence length="281" mass="28947">GLITSTEGESWAKTVSKGRPDPFATLSLQPVTPPDKIDEFGQVIGKPGSASIASNSSTIKSGVNKSLPTIKVASTSPRTTKVSGKRIASKGSTSPEGSITRDGSVSSIPRTGINRALPKITVAIKPNNAAKSPAGGKIASNNKASNNNALRPVGTKVAKNNNVLRPTNIGATPSSTSNGTTIAARTEKVAEKPLQAMAVEISGVIEVDGRTQVIVKLPNESFSRYIDVGDRVANGAVLVKRVEGQQGITPTVVLEEVGVEVPRQVGDKATASNAAPQSNPK</sequence>
<feature type="non-terminal residue" evidence="2">
    <location>
        <position position="1"/>
    </location>
</feature>
<feature type="region of interest" description="Disordered" evidence="1">
    <location>
        <begin position="1"/>
        <end position="34"/>
    </location>
</feature>
<protein>
    <submittedName>
        <fullName evidence="2">Uncharacterized protein</fullName>
    </submittedName>
</protein>
<evidence type="ECO:0000313" key="3">
    <source>
        <dbReference type="Proteomes" id="UP000238937"/>
    </source>
</evidence>
<proteinExistence type="predicted"/>
<dbReference type="Proteomes" id="UP000238937">
    <property type="component" value="Unassembled WGS sequence"/>
</dbReference>